<keyword evidence="1" id="KW-0479">Metal-binding</keyword>
<dbReference type="Pfam" id="PF01938">
    <property type="entry name" value="TRAM"/>
    <property type="match status" value="1"/>
</dbReference>
<reference evidence="8" key="1">
    <citation type="journal article" date="2020" name="mSystems">
        <title>Genome- and Community-Level Interaction Insights into Carbon Utilization and Element Cycling Functions of Hydrothermarchaeota in Hydrothermal Sediment.</title>
        <authorList>
            <person name="Zhou Z."/>
            <person name="Liu Y."/>
            <person name="Xu W."/>
            <person name="Pan J."/>
            <person name="Luo Z.H."/>
            <person name="Li M."/>
        </authorList>
    </citation>
    <scope>NUCLEOTIDE SEQUENCE [LARGE SCALE GENOMIC DNA]</scope>
    <source>
        <strain evidence="8">SpSt-349</strain>
    </source>
</reference>
<accession>A0A831U2N7</accession>
<dbReference type="PANTHER" id="PTHR11061:SF49">
    <property type="entry name" value="23S RRNA (URACIL(1939)-C(5))-METHYLTRANSFERASE RLMD"/>
    <property type="match status" value="1"/>
</dbReference>
<protein>
    <submittedName>
        <fullName evidence="8">TRAM domain-containing protein</fullName>
    </submittedName>
</protein>
<keyword evidence="1" id="KW-0408">Iron</keyword>
<dbReference type="InterPro" id="IPR030391">
    <property type="entry name" value="MeTrfase_TrmA_CS"/>
</dbReference>
<dbReference type="Gene3D" id="2.40.50.1070">
    <property type="match status" value="1"/>
</dbReference>
<dbReference type="Gene3D" id="3.40.50.150">
    <property type="entry name" value="Vaccinia Virus protein VP39"/>
    <property type="match status" value="1"/>
</dbReference>
<gene>
    <name evidence="8" type="ORF">ENQ87_12105</name>
</gene>
<dbReference type="GO" id="GO:0070475">
    <property type="term" value="P:rRNA base methylation"/>
    <property type="evidence" value="ECO:0007669"/>
    <property type="project" value="TreeGrafter"/>
</dbReference>
<dbReference type="PROSITE" id="PS50926">
    <property type="entry name" value="TRAM"/>
    <property type="match status" value="1"/>
</dbReference>
<keyword evidence="1" id="KW-0004">4Fe-4S</keyword>
<dbReference type="CDD" id="cd02440">
    <property type="entry name" value="AdoMet_MTases"/>
    <property type="match status" value="1"/>
</dbReference>
<dbReference type="PROSITE" id="PS01230">
    <property type="entry name" value="TRMA_1"/>
    <property type="match status" value="1"/>
</dbReference>
<organism evidence="8">
    <name type="scientific">Geobacter metallireducens</name>
    <dbReference type="NCBI Taxonomy" id="28232"/>
    <lineage>
        <taxon>Bacteria</taxon>
        <taxon>Pseudomonadati</taxon>
        <taxon>Thermodesulfobacteriota</taxon>
        <taxon>Desulfuromonadia</taxon>
        <taxon>Geobacterales</taxon>
        <taxon>Geobacteraceae</taxon>
        <taxon>Geobacter</taxon>
    </lineage>
</organism>
<proteinExistence type="inferred from homology"/>
<feature type="active site" evidence="6">
    <location>
        <position position="396"/>
    </location>
</feature>
<feature type="binding site" evidence="5">
    <location>
        <position position="370"/>
    </location>
    <ligand>
        <name>S-adenosyl-L-methionine</name>
        <dbReference type="ChEBI" id="CHEBI:59789"/>
    </ligand>
</feature>
<evidence type="ECO:0000256" key="5">
    <source>
        <dbReference type="PROSITE-ProRule" id="PRU01024"/>
    </source>
</evidence>
<keyword evidence="4 5" id="KW-0949">S-adenosyl-L-methionine</keyword>
<dbReference type="Pfam" id="PF05958">
    <property type="entry name" value="tRNA_U5-meth_tr"/>
    <property type="match status" value="1"/>
</dbReference>
<comment type="similarity">
    <text evidence="5">Belongs to the class I-like SAM-binding methyltransferase superfamily. RNA M5U methyltransferase family.</text>
</comment>
<keyword evidence="3 5" id="KW-0808">Transferase</keyword>
<keyword evidence="2 5" id="KW-0489">Methyltransferase</keyword>
<dbReference type="PROSITE" id="PS51687">
    <property type="entry name" value="SAM_MT_RNA_M5U"/>
    <property type="match status" value="1"/>
</dbReference>
<name>A0A831U2N7_GEOME</name>
<dbReference type="InterPro" id="IPR012340">
    <property type="entry name" value="NA-bd_OB-fold"/>
</dbReference>
<dbReference type="SUPFAM" id="SSF53335">
    <property type="entry name" value="S-adenosyl-L-methionine-dependent methyltransferases"/>
    <property type="match status" value="1"/>
</dbReference>
<evidence type="ECO:0000259" key="7">
    <source>
        <dbReference type="PROSITE" id="PS50926"/>
    </source>
</evidence>
<evidence type="ECO:0000256" key="3">
    <source>
        <dbReference type="ARBA" id="ARBA00022679"/>
    </source>
</evidence>
<dbReference type="PANTHER" id="PTHR11061">
    <property type="entry name" value="RNA M5U METHYLTRANSFERASE"/>
    <property type="match status" value="1"/>
</dbReference>
<evidence type="ECO:0000313" key="8">
    <source>
        <dbReference type="EMBL" id="HEN43088.1"/>
    </source>
</evidence>
<feature type="domain" description="TRAM" evidence="7">
    <location>
        <begin position="1"/>
        <end position="55"/>
    </location>
</feature>
<comment type="caution">
    <text evidence="8">The sequence shown here is derived from an EMBL/GenBank/DDBJ whole genome shotgun (WGS) entry which is preliminary data.</text>
</comment>
<dbReference type="Gene3D" id="2.40.50.140">
    <property type="entry name" value="Nucleic acid-binding proteins"/>
    <property type="match status" value="1"/>
</dbReference>
<keyword evidence="1" id="KW-0411">Iron-sulfur</keyword>
<dbReference type="GO" id="GO:0051539">
    <property type="term" value="F:4 iron, 4 sulfur cluster binding"/>
    <property type="evidence" value="ECO:0007669"/>
    <property type="project" value="UniProtKB-KW"/>
</dbReference>
<dbReference type="PROSITE" id="PS01231">
    <property type="entry name" value="TRMA_2"/>
    <property type="match status" value="1"/>
</dbReference>
<evidence type="ECO:0000256" key="4">
    <source>
        <dbReference type="ARBA" id="ARBA00022691"/>
    </source>
</evidence>
<dbReference type="InterPro" id="IPR029063">
    <property type="entry name" value="SAM-dependent_MTases_sf"/>
</dbReference>
<dbReference type="InterPro" id="IPR002792">
    <property type="entry name" value="TRAM_dom"/>
</dbReference>
<evidence type="ECO:0000256" key="2">
    <source>
        <dbReference type="ARBA" id="ARBA00022603"/>
    </source>
</evidence>
<feature type="binding site" evidence="5">
    <location>
        <position position="272"/>
    </location>
    <ligand>
        <name>S-adenosyl-L-methionine</name>
        <dbReference type="ChEBI" id="CHEBI:59789"/>
    </ligand>
</feature>
<dbReference type="InterPro" id="IPR010280">
    <property type="entry name" value="U5_MeTrfase_fam"/>
</dbReference>
<dbReference type="GO" id="GO:0070041">
    <property type="term" value="F:rRNA (uridine-C5-)-methyltransferase activity"/>
    <property type="evidence" value="ECO:0007669"/>
    <property type="project" value="TreeGrafter"/>
</dbReference>
<dbReference type="AlphaFoldDB" id="A0A831U2N7"/>
<dbReference type="InterPro" id="IPR030390">
    <property type="entry name" value="MeTrfase_TrmA_AS"/>
</dbReference>
<evidence type="ECO:0000256" key="1">
    <source>
        <dbReference type="ARBA" id="ARBA00022485"/>
    </source>
</evidence>
<dbReference type="EMBL" id="DSOV01000054">
    <property type="protein sequence ID" value="HEN43088.1"/>
    <property type="molecule type" value="Genomic_DNA"/>
</dbReference>
<dbReference type="SUPFAM" id="SSF50249">
    <property type="entry name" value="Nucleic acid-binding proteins"/>
    <property type="match status" value="1"/>
</dbReference>
<feature type="active site" description="Nucleophile" evidence="5">
    <location>
        <position position="396"/>
    </location>
</feature>
<evidence type="ECO:0000256" key="6">
    <source>
        <dbReference type="PROSITE-ProRule" id="PRU10015"/>
    </source>
</evidence>
<feature type="binding site" evidence="5">
    <location>
        <position position="301"/>
    </location>
    <ligand>
        <name>S-adenosyl-L-methionine</name>
        <dbReference type="ChEBI" id="CHEBI:59789"/>
    </ligand>
</feature>
<feature type="binding site" evidence="5">
    <location>
        <position position="322"/>
    </location>
    <ligand>
        <name>S-adenosyl-L-methionine</name>
        <dbReference type="ChEBI" id="CHEBI:59789"/>
    </ligand>
</feature>
<sequence length="440" mass="47693">MGEATVRIESLAFGGAGFGRVEGKACFVPFTAPGDLARIRITQAKPSYLEGEAVELLETSPRRVTPPCPVFGACGGCTWQHLSYGDQLEAKERIVAETLWRFGRVEPERVCRTVASDSPYGYRSRVQFKVRWIAGKLQMGFYRRGSHYVVDIPGGCAICNPALNRVMAEVRHVIGRFAEPDRIPQVDAAVGDDGTTLVIIHYIGAKRDEARAYFTACRGELPSVGGLHLQCGRKENMEPVWGCDGLAYGFAAGFLPGLPAMTLGFSRGGFSQVNYRQNGELLRAVHRMAALTGDERLLDLFCGNGNFAVPLSRYAASVVGIEEYAPSLDDARRNAAANGAGGIEFIRADSAAGVRQLASRGDRFAVVILDPPRTGAREAVPEVVSLGPERVIYVSCDPATLGRDLGLFRKGGYEVRETLPVDMFPQTFHIESVTLLSRGG</sequence>